<comment type="similarity">
    <text evidence="1">Belongs to the acetyltransferase family. GNAT subfamily.</text>
</comment>
<dbReference type="AlphaFoldDB" id="A0AAV2TMH1"/>
<protein>
    <recommendedName>
        <fullName evidence="4">N-acetyltransferase domain-containing protein</fullName>
    </recommendedName>
</protein>
<keyword evidence="2" id="KW-0808">Transferase</keyword>
<evidence type="ECO:0000256" key="1">
    <source>
        <dbReference type="ARBA" id="ARBA00009342"/>
    </source>
</evidence>
<evidence type="ECO:0000256" key="3">
    <source>
        <dbReference type="ARBA" id="ARBA00023315"/>
    </source>
</evidence>
<dbReference type="InterPro" id="IPR000182">
    <property type="entry name" value="GNAT_dom"/>
</dbReference>
<dbReference type="GO" id="GO:0008080">
    <property type="term" value="F:N-acetyltransferase activity"/>
    <property type="evidence" value="ECO:0007669"/>
    <property type="project" value="InterPro"/>
</dbReference>
<evidence type="ECO:0000313" key="6">
    <source>
        <dbReference type="Proteomes" id="UP001497525"/>
    </source>
</evidence>
<evidence type="ECO:0000259" key="4">
    <source>
        <dbReference type="PROSITE" id="PS51186"/>
    </source>
</evidence>
<sequence>MRINADTLVETNRLYLVPYCKFHVTQYHQWMLSESLRQATCSEQLSLEEEHEAQRLWQELDDRLTFIVLNKATILSSVNIGNLCETYVVPEDVEVKAMIGDVNMFITDYDGSDILCARALHINLGDYTPKDNETYFEAEVSVMIADENVRGRGLAAEALAGMLEFASKHLLLKPYSLVAKVSVDNPGSMRLFKDHFGFVERARQEVFHQVELVPPPDLFSRVAPTTPEKKFKPDDLLAATSTLIVNSLAQTSKEFRGVDWIYHEKDVNKWRKGLI</sequence>
<dbReference type="SUPFAM" id="SSF55729">
    <property type="entry name" value="Acyl-CoA N-acyltransferases (Nat)"/>
    <property type="match status" value="1"/>
</dbReference>
<dbReference type="Proteomes" id="UP001497525">
    <property type="component" value="Unassembled WGS sequence"/>
</dbReference>
<accession>A0AAV2TMH1</accession>
<dbReference type="PROSITE" id="PS51186">
    <property type="entry name" value="GNAT"/>
    <property type="match status" value="1"/>
</dbReference>
<dbReference type="PANTHER" id="PTHR13256">
    <property type="entry name" value="N-ACETYLTRANSFERASE 9"/>
    <property type="match status" value="1"/>
</dbReference>
<organism evidence="5 6">
    <name type="scientific">Calicophoron daubneyi</name>
    <name type="common">Rumen fluke</name>
    <name type="synonym">Paramphistomum daubneyi</name>
    <dbReference type="NCBI Taxonomy" id="300641"/>
    <lineage>
        <taxon>Eukaryota</taxon>
        <taxon>Metazoa</taxon>
        <taxon>Spiralia</taxon>
        <taxon>Lophotrochozoa</taxon>
        <taxon>Platyhelminthes</taxon>
        <taxon>Trematoda</taxon>
        <taxon>Digenea</taxon>
        <taxon>Plagiorchiida</taxon>
        <taxon>Pronocephalata</taxon>
        <taxon>Paramphistomoidea</taxon>
        <taxon>Paramphistomidae</taxon>
        <taxon>Calicophoron</taxon>
    </lineage>
</organism>
<evidence type="ECO:0000313" key="5">
    <source>
        <dbReference type="EMBL" id="CAL5138470.1"/>
    </source>
</evidence>
<dbReference type="InterPro" id="IPR039135">
    <property type="entry name" value="NAT9-like"/>
</dbReference>
<feature type="domain" description="N-acetyltransferase" evidence="4">
    <location>
        <begin position="34"/>
        <end position="217"/>
    </location>
</feature>
<dbReference type="EMBL" id="CAXLJL010000490">
    <property type="protein sequence ID" value="CAL5138470.1"/>
    <property type="molecule type" value="Genomic_DNA"/>
</dbReference>
<dbReference type="PANTHER" id="PTHR13256:SF16">
    <property type="entry name" value="ALPHA_BETA-TUBULIN-N-ACETYLTRANSFERASE 9"/>
    <property type="match status" value="1"/>
</dbReference>
<evidence type="ECO:0000256" key="2">
    <source>
        <dbReference type="ARBA" id="ARBA00022679"/>
    </source>
</evidence>
<name>A0AAV2TMH1_CALDB</name>
<dbReference type="Gene3D" id="3.40.630.30">
    <property type="match status" value="1"/>
</dbReference>
<dbReference type="InterPro" id="IPR016181">
    <property type="entry name" value="Acyl_CoA_acyltransferase"/>
</dbReference>
<gene>
    <name evidence="5" type="ORF">CDAUBV1_LOCUS13304</name>
</gene>
<dbReference type="Pfam" id="PF13302">
    <property type="entry name" value="Acetyltransf_3"/>
    <property type="match status" value="1"/>
</dbReference>
<keyword evidence="3" id="KW-0012">Acyltransferase</keyword>
<reference evidence="5" key="1">
    <citation type="submission" date="2024-06" db="EMBL/GenBank/DDBJ databases">
        <authorList>
            <person name="Liu X."/>
            <person name="Lenzi L."/>
            <person name="Haldenby T S."/>
            <person name="Uol C."/>
        </authorList>
    </citation>
    <scope>NUCLEOTIDE SEQUENCE</scope>
</reference>
<comment type="caution">
    <text evidence="5">The sequence shown here is derived from an EMBL/GenBank/DDBJ whole genome shotgun (WGS) entry which is preliminary data.</text>
</comment>
<proteinExistence type="inferred from homology"/>